<evidence type="ECO:0000313" key="3">
    <source>
        <dbReference type="EMBL" id="AMZ71309.1"/>
    </source>
</evidence>
<dbReference type="RefSeq" id="WP_063321869.1">
    <property type="nucleotide sequence ID" value="NZ_CP015225.1"/>
</dbReference>
<dbReference type="InterPro" id="IPR006076">
    <property type="entry name" value="FAD-dep_OxRdtase"/>
</dbReference>
<name>A0A159ZWI9_PSEFL</name>
<accession>A0A159ZWI9</accession>
<protein>
    <submittedName>
        <fullName evidence="3">FAD-dependent oxidoreductase</fullName>
    </submittedName>
</protein>
<dbReference type="PANTHER" id="PTHR13847">
    <property type="entry name" value="SARCOSINE DEHYDROGENASE-RELATED"/>
    <property type="match status" value="1"/>
</dbReference>
<dbReference type="PANTHER" id="PTHR13847:SF281">
    <property type="entry name" value="FAD DEPENDENT OXIDOREDUCTASE DOMAIN-CONTAINING PROTEIN"/>
    <property type="match status" value="1"/>
</dbReference>
<organism evidence="3 4">
    <name type="scientific">Pseudomonas fluorescens</name>
    <dbReference type="NCBI Taxonomy" id="294"/>
    <lineage>
        <taxon>Bacteria</taxon>
        <taxon>Pseudomonadati</taxon>
        <taxon>Pseudomonadota</taxon>
        <taxon>Gammaproteobacteria</taxon>
        <taxon>Pseudomonadales</taxon>
        <taxon>Pseudomonadaceae</taxon>
        <taxon>Pseudomonas</taxon>
    </lineage>
</organism>
<evidence type="ECO:0000256" key="1">
    <source>
        <dbReference type="ARBA" id="ARBA00023002"/>
    </source>
</evidence>
<feature type="domain" description="FAD dependent oxidoreductase" evidence="2">
    <location>
        <begin position="38"/>
        <end position="390"/>
    </location>
</feature>
<dbReference type="AlphaFoldDB" id="A0A159ZWI9"/>
<dbReference type="Proteomes" id="UP000076083">
    <property type="component" value="Chromosome"/>
</dbReference>
<reference evidence="3 4" key="2">
    <citation type="journal article" date="2018" name="Nature">
        <title>Mutant phenotypes for thousands of bacterial genes of unknown function.</title>
        <authorList>
            <person name="Price M.N."/>
            <person name="Wetmore K.M."/>
            <person name="Waters R.J."/>
            <person name="Callaghan M."/>
            <person name="Ray J."/>
            <person name="Liu H."/>
            <person name="Kuehl J.V."/>
            <person name="Melnyk R.A."/>
            <person name="Lamson J.S."/>
            <person name="Suh Y."/>
            <person name="Carlson H.K."/>
            <person name="Esquivel Z."/>
            <person name="Sadeeshkumar H."/>
            <person name="Chakraborty R."/>
            <person name="Zane G.M."/>
            <person name="Rubin B.E."/>
            <person name="Wall J.D."/>
            <person name="Visel A."/>
            <person name="Bristow J."/>
            <person name="Blow M.J."/>
            <person name="Arkin A.P."/>
            <person name="Deutschbauer A.M."/>
        </authorList>
    </citation>
    <scope>NUCLEOTIDE SEQUENCE [LARGE SCALE GENOMIC DNA]</scope>
    <source>
        <strain evidence="3 4">FW300-N2E2</strain>
    </source>
</reference>
<dbReference type="Gene3D" id="3.30.9.10">
    <property type="entry name" value="D-Amino Acid Oxidase, subunit A, domain 2"/>
    <property type="match status" value="1"/>
</dbReference>
<dbReference type="InterPro" id="IPR036188">
    <property type="entry name" value="FAD/NAD-bd_sf"/>
</dbReference>
<dbReference type="Gene3D" id="3.50.50.60">
    <property type="entry name" value="FAD/NAD(P)-binding domain"/>
    <property type="match status" value="1"/>
</dbReference>
<gene>
    <name evidence="3" type="ORF">TK06_09410</name>
</gene>
<dbReference type="EMBL" id="CP015225">
    <property type="protein sequence ID" value="AMZ71309.1"/>
    <property type="molecule type" value="Genomic_DNA"/>
</dbReference>
<dbReference type="SUPFAM" id="SSF51905">
    <property type="entry name" value="FAD/NAD(P)-binding domain"/>
    <property type="match status" value="1"/>
</dbReference>
<reference evidence="4" key="1">
    <citation type="submission" date="2016-04" db="EMBL/GenBank/DDBJ databases">
        <authorList>
            <person name="Ray J."/>
            <person name="Price M."/>
            <person name="Deutschbauer A."/>
        </authorList>
    </citation>
    <scope>NUCLEOTIDE SEQUENCE [LARGE SCALE GENOMIC DNA]</scope>
    <source>
        <strain evidence="4">FW300-N2E2</strain>
    </source>
</reference>
<dbReference type="GO" id="GO:0016491">
    <property type="term" value="F:oxidoreductase activity"/>
    <property type="evidence" value="ECO:0007669"/>
    <property type="project" value="UniProtKB-KW"/>
</dbReference>
<dbReference type="Pfam" id="PF01266">
    <property type="entry name" value="DAO"/>
    <property type="match status" value="1"/>
</dbReference>
<evidence type="ECO:0000259" key="2">
    <source>
        <dbReference type="Pfam" id="PF01266"/>
    </source>
</evidence>
<dbReference type="GO" id="GO:0005737">
    <property type="term" value="C:cytoplasm"/>
    <property type="evidence" value="ECO:0007669"/>
    <property type="project" value="TreeGrafter"/>
</dbReference>
<keyword evidence="1" id="KW-0560">Oxidoreductase</keyword>
<sequence>MKSIVEQSFSFTKFMPFWLDSPDAPSASPAFSGSQEADLVVIGGGFTGLWTAILAKEANPTWSIIVLEAGRVAHGASGRPGGIISTSVMHGLANEDRVFPDDIDILERLGMENLDGFKKALADYGIDADVEWNGEMTIAVKPEHVADLKEEYELHLKHGHEVQFLDAEQTRKQLKSPMFVAGMWSQKRSGIINPAKLAWGLKAAAIKLGVRVHENSKMTELSELADGMLVRTEGGKISAPKVFLATNAWHAGQRDIKRRIIAVRDHVLATEPLSQEQLARIGWANRQGIYDTRTQLNYMRLTADNRVIFGGSVSYHFNGDTAPKCDARADTYYSLAEAFYTTFPSLKDVRFSHAWGGPIDYSMRFSVFFRKYFSGKVVYAGGYTGFGVAGSRFGASMGLGILTNNPDPIYKLAIAIEPSGYIPPEPFRWIGAKITFAALSKVDEKGGWRRLWLNFVKVLGFPF</sequence>
<evidence type="ECO:0000313" key="4">
    <source>
        <dbReference type="Proteomes" id="UP000076083"/>
    </source>
</evidence>
<proteinExistence type="predicted"/>